<reference evidence="2" key="1">
    <citation type="submission" date="2023-04" db="EMBL/GenBank/DDBJ databases">
        <title>Ambrosiozyma monospora NBRC 1965.</title>
        <authorList>
            <person name="Ichikawa N."/>
            <person name="Sato H."/>
            <person name="Tonouchi N."/>
        </authorList>
    </citation>
    <scope>NUCLEOTIDE SEQUENCE</scope>
    <source>
        <strain evidence="2">NBRC 1965</strain>
    </source>
</reference>
<protein>
    <submittedName>
        <fullName evidence="2">Unnamed protein product</fullName>
    </submittedName>
</protein>
<dbReference type="EMBL" id="BSXU01004898">
    <property type="protein sequence ID" value="GMG48635.1"/>
    <property type="molecule type" value="Genomic_DNA"/>
</dbReference>
<evidence type="ECO:0000313" key="2">
    <source>
        <dbReference type="EMBL" id="GMG48635.1"/>
    </source>
</evidence>
<feature type="region of interest" description="Disordered" evidence="1">
    <location>
        <begin position="305"/>
        <end position="346"/>
    </location>
</feature>
<feature type="region of interest" description="Disordered" evidence="1">
    <location>
        <begin position="429"/>
        <end position="457"/>
    </location>
</feature>
<feature type="compositionally biased region" description="Low complexity" evidence="1">
    <location>
        <begin position="239"/>
        <end position="255"/>
    </location>
</feature>
<proteinExistence type="predicted"/>
<evidence type="ECO:0000313" key="3">
    <source>
        <dbReference type="Proteomes" id="UP001165063"/>
    </source>
</evidence>
<keyword evidence="3" id="KW-1185">Reference proteome</keyword>
<feature type="compositionally biased region" description="Basic and acidic residues" evidence="1">
    <location>
        <begin position="336"/>
        <end position="346"/>
    </location>
</feature>
<name>A0A9W6Z4E0_AMBMO</name>
<feature type="compositionally biased region" description="Low complexity" evidence="1">
    <location>
        <begin position="803"/>
        <end position="812"/>
    </location>
</feature>
<accession>A0A9W6Z4E0</accession>
<feature type="region of interest" description="Disordered" evidence="1">
    <location>
        <begin position="368"/>
        <end position="417"/>
    </location>
</feature>
<feature type="compositionally biased region" description="Polar residues" evidence="1">
    <location>
        <begin position="433"/>
        <end position="442"/>
    </location>
</feature>
<comment type="caution">
    <text evidence="2">The sequence shown here is derived from an EMBL/GenBank/DDBJ whole genome shotgun (WGS) entry which is preliminary data.</text>
</comment>
<sequence length="945" mass="104815">MRLKKKKNQKNLVISAPFNVRHLSEASPSLKEFINQHGNAPIPPQLSIHLTSQRTLAPPRSRLSSRRSILRMDPARGLELIEQRKKSDTESFDPLVTIKRTKSQAQIQRDKLTQMQTLKKTQKERALVRNIWRQSDPVPIEKIGRSPEEPNIEYERFEALPRGQFNVPPSYSSSSLSSQDVTTADEPSSIESQSESYTLPSQRQRFSQQSQQKLQDFQPLQREQTQRQQNVNIKHIDNVSDSNSSNNKNNGNGNNRHSVRFKDYDEYEPETEQLIKSWSHYLKMVVHNRIQMKLEIDHNLNMPGAGNSFMNNSSVPSSQSAAGQRDSTQSSIYKRQSYESSKRESKRESIFDSILSDYTEDSISMYSSDSEMDDMMSPLPEKDSRVSSSSSGVSSTSSSLTSDASSAADSFKGRAPSKGRVRKINFADLVPEGQTSSSSCPSIATPPMTSAGKFAGPSVNVPDTPVVANDASSLTEIDNVLQSSGAYDHESKFVSSSQANAESESDASDDDDDGEAKGVSSVDDPSFHEYMSSDQSKRLSYEEFISNSKHSSNDYNDVPVQRVSFQNRFTPESKQQPTHKRQPSTEISTAKRVSISEFDNNSVTNLYATNNIPRNKSYYTTAAQRLSLQESMSNPSSKRHSYVESTGSTPPMSTMSSKLNKRHSSYVSRSGTNRDSIFSGEHSNLFVLSIDKEKARKHSGDSDETEVSAIIAEEDRDSMSVDKSVVLPVGPAPSSPIPHAVSPIPSAAATLRNSVAAKSGATGNAAQYRPGQGKFTNLMESFYNREQVESPKEMSTRAFEPLQLPSQQQQSQFNRSVSAETYSSNEVSSDEDASDDQSDRFSFQQSMRYEEAKVSDEEEEFFDELEFEDEESYNSKDDIAEHLLKNYSQHALKDNGLLTDAGSVRGIGSGSDDLYSAPGSGSDGATATARKSNLFNTLFKDAVIV</sequence>
<feature type="region of interest" description="Disordered" evidence="1">
    <location>
        <begin position="803"/>
        <end position="840"/>
    </location>
</feature>
<feature type="compositionally biased region" description="Acidic residues" evidence="1">
    <location>
        <begin position="503"/>
        <end position="514"/>
    </location>
</feature>
<feature type="compositionally biased region" description="Polar residues" evidence="1">
    <location>
        <begin position="179"/>
        <end position="198"/>
    </location>
</feature>
<feature type="compositionally biased region" description="Low complexity" evidence="1">
    <location>
        <begin position="199"/>
        <end position="229"/>
    </location>
</feature>
<feature type="region of interest" description="Disordered" evidence="1">
    <location>
        <begin position="629"/>
        <end position="661"/>
    </location>
</feature>
<feature type="compositionally biased region" description="Polar residues" evidence="1">
    <location>
        <begin position="308"/>
        <end position="333"/>
    </location>
</feature>
<feature type="region of interest" description="Disordered" evidence="1">
    <location>
        <begin position="490"/>
        <end position="534"/>
    </location>
</feature>
<dbReference type="AlphaFoldDB" id="A0A9W6Z4E0"/>
<feature type="compositionally biased region" description="Polar residues" evidence="1">
    <location>
        <begin position="813"/>
        <end position="822"/>
    </location>
</feature>
<gene>
    <name evidence="2" type="ORF">Amon01_000703400</name>
</gene>
<dbReference type="Proteomes" id="UP001165063">
    <property type="component" value="Unassembled WGS sequence"/>
</dbReference>
<organism evidence="2 3">
    <name type="scientific">Ambrosiozyma monospora</name>
    <name type="common">Yeast</name>
    <name type="synonym">Endomycopsis monosporus</name>
    <dbReference type="NCBI Taxonomy" id="43982"/>
    <lineage>
        <taxon>Eukaryota</taxon>
        <taxon>Fungi</taxon>
        <taxon>Dikarya</taxon>
        <taxon>Ascomycota</taxon>
        <taxon>Saccharomycotina</taxon>
        <taxon>Pichiomycetes</taxon>
        <taxon>Pichiales</taxon>
        <taxon>Pichiaceae</taxon>
        <taxon>Ambrosiozyma</taxon>
    </lineage>
</organism>
<feature type="compositionally biased region" description="Low complexity" evidence="1">
    <location>
        <begin position="645"/>
        <end position="657"/>
    </location>
</feature>
<feature type="compositionally biased region" description="Low complexity" evidence="1">
    <location>
        <begin position="386"/>
        <end position="410"/>
    </location>
</feature>
<feature type="region of interest" description="Disordered" evidence="1">
    <location>
        <begin position="165"/>
        <end position="261"/>
    </location>
</feature>
<evidence type="ECO:0000256" key="1">
    <source>
        <dbReference type="SAM" id="MobiDB-lite"/>
    </source>
</evidence>
<feature type="region of interest" description="Disordered" evidence="1">
    <location>
        <begin position="568"/>
        <end position="590"/>
    </location>
</feature>